<dbReference type="GO" id="GO:0016758">
    <property type="term" value="F:hexosyltransferase activity"/>
    <property type="evidence" value="ECO:0007669"/>
    <property type="project" value="UniProtKB-ARBA"/>
</dbReference>
<dbReference type="InterPro" id="IPR050426">
    <property type="entry name" value="Glycosyltransferase_28"/>
</dbReference>
<feature type="signal peptide" evidence="4">
    <location>
        <begin position="1"/>
        <end position="23"/>
    </location>
</feature>
<keyword evidence="2" id="KW-0328">Glycosyltransferase</keyword>
<organism evidence="7 8">
    <name type="scientific">Amycolatopsis lurida NRRL 2430</name>
    <dbReference type="NCBI Taxonomy" id="1460371"/>
    <lineage>
        <taxon>Bacteria</taxon>
        <taxon>Bacillati</taxon>
        <taxon>Actinomycetota</taxon>
        <taxon>Actinomycetes</taxon>
        <taxon>Pseudonocardiales</taxon>
        <taxon>Pseudonocardiaceae</taxon>
        <taxon>Amycolatopsis</taxon>
    </lineage>
</organism>
<dbReference type="InterPro" id="IPR010610">
    <property type="entry name" value="EryCIII-like_C"/>
</dbReference>
<keyword evidence="8" id="KW-1185">Reference proteome</keyword>
<dbReference type="SUPFAM" id="SSF53756">
    <property type="entry name" value="UDP-Glycosyltransferase/glycogen phosphorylase"/>
    <property type="match status" value="1"/>
</dbReference>
<evidence type="ECO:0000256" key="3">
    <source>
        <dbReference type="ARBA" id="ARBA00022679"/>
    </source>
</evidence>
<evidence type="ECO:0000256" key="2">
    <source>
        <dbReference type="ARBA" id="ARBA00022676"/>
    </source>
</evidence>
<dbReference type="GO" id="GO:0017000">
    <property type="term" value="P:antibiotic biosynthetic process"/>
    <property type="evidence" value="ECO:0007669"/>
    <property type="project" value="UniProtKB-ARBA"/>
</dbReference>
<protein>
    <submittedName>
        <fullName evidence="7">Uncharacterized protein</fullName>
    </submittedName>
</protein>
<proteinExistence type="inferred from homology"/>
<keyword evidence="4" id="KW-0732">Signal</keyword>
<reference evidence="7 8" key="1">
    <citation type="journal article" date="2014" name="Genome Announc.">
        <title>Draft Genome Sequence of Amycolatopsis lurida NRRL 2430, Producer of the Glycopeptide Family Antibiotic Ristocetin.</title>
        <authorList>
            <person name="Kwun M.J."/>
            <person name="Hong H.J."/>
        </authorList>
    </citation>
    <scope>NUCLEOTIDE SEQUENCE [LARGE SCALE GENOMIC DNA]</scope>
    <source>
        <strain evidence="7 8">NRRL 2430</strain>
    </source>
</reference>
<sequence>MKILFIPAGSQATIFSFVPLAMAARNAGHEVFMTATEDLVPAVVSVGLPAYPVSSLPFNYFIGKDRAGQPVEIPREPAAQMRAIGAGFARMGAVTLDALIELAQDWRPDLIVGGPISYAAPLLAAYLDVPFLVQAYDINDMNSGSDPGALEELQPELNRLKLDRIPDPVAFLDVCPPSLRPEGATPTEQMRWIPGNKQRRLERWMYTRGERRRVCVTLGNRVGLAHDIDFVRRLAEDVSALDVEVVIPVPESSEAELHEALGDEVRVGWIPLDVVAPTCSLIVHHGGGVTGMTAMNAGVPQLILPVVAYSTLSARRIAAFGAADVLLPGEATPENIVRSSRQLLSTPSYSDRSAQLSKEIAALPGPAELVAVLERVAAGTYRAPA</sequence>
<dbReference type="PANTHER" id="PTHR48050:SF13">
    <property type="entry name" value="STEROL 3-BETA-GLUCOSYLTRANSFERASE UGT80A2"/>
    <property type="match status" value="1"/>
</dbReference>
<evidence type="ECO:0000313" key="8">
    <source>
        <dbReference type="Proteomes" id="UP000256220"/>
    </source>
</evidence>
<evidence type="ECO:0000313" key="7">
    <source>
        <dbReference type="EMBL" id="KFU80936.1"/>
    </source>
</evidence>
<dbReference type="InterPro" id="IPR048284">
    <property type="entry name" value="EryCIII-like_N"/>
</dbReference>
<dbReference type="CDD" id="cd03784">
    <property type="entry name" value="GT1_Gtf-like"/>
    <property type="match status" value="1"/>
</dbReference>
<feature type="chain" id="PRO_5015152269" evidence="4">
    <location>
        <begin position="24"/>
        <end position="385"/>
    </location>
</feature>
<dbReference type="InterPro" id="IPR002213">
    <property type="entry name" value="UDP_glucos_trans"/>
</dbReference>
<gene>
    <name evidence="7" type="ORF">BB31_13385</name>
</gene>
<accession>A0A2P2FW28</accession>
<feature type="domain" description="Erythromycin biosynthesis protein CIII-like N-terminal" evidence="6">
    <location>
        <begin position="23"/>
        <end position="219"/>
    </location>
</feature>
<dbReference type="Pfam" id="PF21036">
    <property type="entry name" value="EryCIII-like_N"/>
    <property type="match status" value="1"/>
</dbReference>
<dbReference type="Proteomes" id="UP000256220">
    <property type="component" value="Unassembled WGS sequence"/>
</dbReference>
<dbReference type="Gene3D" id="3.40.50.2000">
    <property type="entry name" value="Glycogen Phosphorylase B"/>
    <property type="match status" value="2"/>
</dbReference>
<dbReference type="PANTHER" id="PTHR48050">
    <property type="entry name" value="STEROL 3-BETA-GLUCOSYLTRANSFERASE"/>
    <property type="match status" value="1"/>
</dbReference>
<evidence type="ECO:0000256" key="1">
    <source>
        <dbReference type="ARBA" id="ARBA00006962"/>
    </source>
</evidence>
<evidence type="ECO:0000259" key="5">
    <source>
        <dbReference type="Pfam" id="PF06722"/>
    </source>
</evidence>
<comment type="similarity">
    <text evidence="1">Belongs to the glycosyltransferase 28 family.</text>
</comment>
<comment type="caution">
    <text evidence="7">The sequence shown here is derived from an EMBL/GenBank/DDBJ whole genome shotgun (WGS) entry which is preliminary data.</text>
</comment>
<name>A0A2P2FW28_AMYLU</name>
<dbReference type="AlphaFoldDB" id="A0A2P2FW28"/>
<keyword evidence="3" id="KW-0808">Transferase</keyword>
<dbReference type="EMBL" id="JFBM01000009">
    <property type="protein sequence ID" value="KFU80936.1"/>
    <property type="molecule type" value="Genomic_DNA"/>
</dbReference>
<feature type="domain" description="Erythromycin biosynthesis protein CIII-like C-terminal" evidence="5">
    <location>
        <begin position="234"/>
        <end position="374"/>
    </location>
</feature>
<evidence type="ECO:0000259" key="6">
    <source>
        <dbReference type="Pfam" id="PF21036"/>
    </source>
</evidence>
<dbReference type="GO" id="GO:0008194">
    <property type="term" value="F:UDP-glycosyltransferase activity"/>
    <property type="evidence" value="ECO:0007669"/>
    <property type="project" value="InterPro"/>
</dbReference>
<dbReference type="Pfam" id="PF06722">
    <property type="entry name" value="EryCIII-like_C"/>
    <property type="match status" value="1"/>
</dbReference>
<dbReference type="RefSeq" id="WP_034310261.1">
    <property type="nucleotide sequence ID" value="NZ_JFBM01000009.1"/>
</dbReference>
<evidence type="ECO:0000256" key="4">
    <source>
        <dbReference type="SAM" id="SignalP"/>
    </source>
</evidence>